<sequence>MFNFSIIPQNVPKPDVEYPRGEQIGKMSKIVILKLLEFIIKYVKF</sequence>
<name>A0A150M9G4_9BACI</name>
<organism evidence="1 2">
    <name type="scientific">Caldibacillus debilis</name>
    <dbReference type="NCBI Taxonomy" id="301148"/>
    <lineage>
        <taxon>Bacteria</taxon>
        <taxon>Bacillati</taxon>
        <taxon>Bacillota</taxon>
        <taxon>Bacilli</taxon>
        <taxon>Bacillales</taxon>
        <taxon>Bacillaceae</taxon>
        <taxon>Caldibacillus</taxon>
    </lineage>
</organism>
<proteinExistence type="predicted"/>
<dbReference type="AlphaFoldDB" id="A0A150M9G4"/>
<accession>A0A150M9G4</accession>
<protein>
    <submittedName>
        <fullName evidence="1">Uncharacterized protein</fullName>
    </submittedName>
</protein>
<evidence type="ECO:0000313" key="2">
    <source>
        <dbReference type="Proteomes" id="UP000075683"/>
    </source>
</evidence>
<dbReference type="STRING" id="301148.B4135_0568"/>
<reference evidence="1 2" key="1">
    <citation type="submission" date="2016-01" db="EMBL/GenBank/DDBJ databases">
        <title>Draft Genome Sequences of Seven Thermophilic Sporeformers Isolated from Foods.</title>
        <authorList>
            <person name="Berendsen E.M."/>
            <person name="Wells-Bennik M.H."/>
            <person name="Krawcyk A.O."/>
            <person name="De Jong A."/>
            <person name="Holsappel S."/>
            <person name="Eijlander R.T."/>
            <person name="Kuipers O.P."/>
        </authorList>
    </citation>
    <scope>NUCLEOTIDE SEQUENCE [LARGE SCALE GENOMIC DNA]</scope>
    <source>
        <strain evidence="1 2">B4135</strain>
    </source>
</reference>
<dbReference type="EMBL" id="LQYT01000021">
    <property type="protein sequence ID" value="KYD21233.1"/>
    <property type="molecule type" value="Genomic_DNA"/>
</dbReference>
<gene>
    <name evidence="1" type="ORF">B4135_0568</name>
</gene>
<dbReference type="Proteomes" id="UP000075683">
    <property type="component" value="Unassembled WGS sequence"/>
</dbReference>
<evidence type="ECO:0000313" key="1">
    <source>
        <dbReference type="EMBL" id="KYD21233.1"/>
    </source>
</evidence>
<comment type="caution">
    <text evidence="1">The sequence shown here is derived from an EMBL/GenBank/DDBJ whole genome shotgun (WGS) entry which is preliminary data.</text>
</comment>